<dbReference type="Proteomes" id="UP000052978">
    <property type="component" value="Unassembled WGS sequence"/>
</dbReference>
<evidence type="ECO:0000313" key="1">
    <source>
        <dbReference type="EMBL" id="EPQ07011.1"/>
    </source>
</evidence>
<protein>
    <submittedName>
        <fullName evidence="1">Uncharacterized protein</fullName>
    </submittedName>
</protein>
<evidence type="ECO:0000313" key="2">
    <source>
        <dbReference type="Proteomes" id="UP000052978"/>
    </source>
</evidence>
<keyword evidence="2" id="KW-1185">Reference proteome</keyword>
<name>S7MRG8_MYOBR</name>
<reference evidence="1 2" key="1">
    <citation type="journal article" date="2013" name="Nat. Commun.">
        <title>Genome analysis reveals insights into physiology and longevity of the Brandt's bat Myotis brandtii.</title>
        <authorList>
            <person name="Seim I."/>
            <person name="Fang X."/>
            <person name="Xiong Z."/>
            <person name="Lobanov A.V."/>
            <person name="Huang Z."/>
            <person name="Ma S."/>
            <person name="Feng Y."/>
            <person name="Turanov A.A."/>
            <person name="Zhu Y."/>
            <person name="Lenz T.L."/>
            <person name="Gerashchenko M.V."/>
            <person name="Fan D."/>
            <person name="Hee Yim S."/>
            <person name="Yao X."/>
            <person name="Jordan D."/>
            <person name="Xiong Y."/>
            <person name="Ma Y."/>
            <person name="Lyapunov A.N."/>
            <person name="Chen G."/>
            <person name="Kulakova O.I."/>
            <person name="Sun Y."/>
            <person name="Lee S.G."/>
            <person name="Bronson R.T."/>
            <person name="Moskalev A.A."/>
            <person name="Sunyaev S.R."/>
            <person name="Zhang G."/>
            <person name="Krogh A."/>
            <person name="Wang J."/>
            <person name="Gladyshev V.N."/>
        </authorList>
    </citation>
    <scope>NUCLEOTIDE SEQUENCE [LARGE SCALE GENOMIC DNA]</scope>
</reference>
<organism evidence="1 2">
    <name type="scientific">Myotis brandtii</name>
    <name type="common">Brandt's bat</name>
    <dbReference type="NCBI Taxonomy" id="109478"/>
    <lineage>
        <taxon>Eukaryota</taxon>
        <taxon>Metazoa</taxon>
        <taxon>Chordata</taxon>
        <taxon>Craniata</taxon>
        <taxon>Vertebrata</taxon>
        <taxon>Euteleostomi</taxon>
        <taxon>Mammalia</taxon>
        <taxon>Eutheria</taxon>
        <taxon>Laurasiatheria</taxon>
        <taxon>Chiroptera</taxon>
        <taxon>Yangochiroptera</taxon>
        <taxon>Vespertilionidae</taxon>
        <taxon>Myotis</taxon>
    </lineage>
</organism>
<dbReference type="AlphaFoldDB" id="S7MRG8"/>
<proteinExistence type="predicted"/>
<accession>S7MRG8</accession>
<sequence length="116" mass="12611">MGQERILSGPRQRPAPLLLLRTSPLALNPEDTGEAARGCWLTLTPTALHTPPPHQHLCQVPIREGCRCEPEGDFLPWPVAAAMTGKADSKEMLSPGWRGLVVKCRPINQEVTGSTP</sequence>
<dbReference type="EMBL" id="KE162096">
    <property type="protein sequence ID" value="EPQ07011.1"/>
    <property type="molecule type" value="Genomic_DNA"/>
</dbReference>
<gene>
    <name evidence="1" type="ORF">D623_10006415</name>
</gene>